<dbReference type="EMBL" id="JBAWTH010000187">
    <property type="protein sequence ID" value="KAL2273411.1"/>
    <property type="molecule type" value="Genomic_DNA"/>
</dbReference>
<proteinExistence type="predicted"/>
<keyword evidence="1" id="KW-0812">Transmembrane</keyword>
<evidence type="ECO:0000313" key="3">
    <source>
        <dbReference type="Proteomes" id="UP001600888"/>
    </source>
</evidence>
<keyword evidence="1" id="KW-0472">Membrane</keyword>
<keyword evidence="3" id="KW-1185">Reference proteome</keyword>
<evidence type="ECO:0000256" key="1">
    <source>
        <dbReference type="SAM" id="Phobius"/>
    </source>
</evidence>
<dbReference type="InterPro" id="IPR029033">
    <property type="entry name" value="His_PPase_superfam"/>
</dbReference>
<evidence type="ECO:0000313" key="2">
    <source>
        <dbReference type="EMBL" id="KAL2273412.1"/>
    </source>
</evidence>
<organism evidence="2 3">
    <name type="scientific">Diaporthe vaccinii</name>
    <dbReference type="NCBI Taxonomy" id="105482"/>
    <lineage>
        <taxon>Eukaryota</taxon>
        <taxon>Fungi</taxon>
        <taxon>Dikarya</taxon>
        <taxon>Ascomycota</taxon>
        <taxon>Pezizomycotina</taxon>
        <taxon>Sordariomycetes</taxon>
        <taxon>Sordariomycetidae</taxon>
        <taxon>Diaporthales</taxon>
        <taxon>Diaporthaceae</taxon>
        <taxon>Diaporthe</taxon>
        <taxon>Diaporthe eres species complex</taxon>
    </lineage>
</organism>
<dbReference type="SMART" id="SM00855">
    <property type="entry name" value="PGAM"/>
    <property type="match status" value="1"/>
</dbReference>
<name>A0ABR4DSQ8_9PEZI</name>
<dbReference type="SUPFAM" id="SSF53254">
    <property type="entry name" value="Phosphoglycerate mutase-like"/>
    <property type="match status" value="1"/>
</dbReference>
<reference evidence="2 3" key="1">
    <citation type="submission" date="2024-03" db="EMBL/GenBank/DDBJ databases">
        <title>A high-quality draft genome sequence of Diaporthe vaccinii, a causative agent of upright dieback and viscid rot disease in cranberry plants.</title>
        <authorList>
            <person name="Sarrasin M."/>
            <person name="Lang B.F."/>
            <person name="Burger G."/>
        </authorList>
    </citation>
    <scope>NUCLEOTIDE SEQUENCE [LARGE SCALE GENOMIC DNA]</scope>
    <source>
        <strain evidence="2 3">IS7</strain>
    </source>
</reference>
<accession>A0ABR4DSQ8</accession>
<keyword evidence="1" id="KW-1133">Transmembrane helix</keyword>
<dbReference type="InterPro" id="IPR050275">
    <property type="entry name" value="PGM_Phosphatase"/>
</dbReference>
<evidence type="ECO:0008006" key="4">
    <source>
        <dbReference type="Google" id="ProtNLM"/>
    </source>
</evidence>
<comment type="caution">
    <text evidence="2">The sequence shown here is derived from an EMBL/GenBank/DDBJ whole genome shotgun (WGS) entry which is preliminary data.</text>
</comment>
<feature type="transmembrane region" description="Helical" evidence="1">
    <location>
        <begin position="38"/>
        <end position="60"/>
    </location>
</feature>
<protein>
    <recommendedName>
        <fullName evidence="4">Phosphoglycerate mutase</fullName>
    </recommendedName>
</protein>
<dbReference type="CDD" id="cd07067">
    <property type="entry name" value="HP_PGM_like"/>
    <property type="match status" value="1"/>
</dbReference>
<dbReference type="Gene3D" id="3.40.50.1240">
    <property type="entry name" value="Phosphoglycerate mutase-like"/>
    <property type="match status" value="1"/>
</dbReference>
<dbReference type="PANTHER" id="PTHR48100">
    <property type="entry name" value="BROAD-SPECIFICITY PHOSPHATASE YOR283W-RELATED"/>
    <property type="match status" value="1"/>
</dbReference>
<dbReference type="EMBL" id="JBAWTH010000187">
    <property type="protein sequence ID" value="KAL2273412.1"/>
    <property type="molecule type" value="Genomic_DNA"/>
</dbReference>
<dbReference type="InterPro" id="IPR013078">
    <property type="entry name" value="His_Pase_superF_clade-1"/>
</dbReference>
<sequence length="415" mass="45309">MSGYQGGGDDQRKIQPHSRDSFDHFLDASSFSWSQSTYTAIMVALATSLLLALASASVAWKTGAEKCDAYSHYINYTTVPGFFLQDEASTDASTFDYTTVSFGLLNRTYPTDSFYGGNLQNQTQWQRFSAYIDALNANSSDHVAYKVLFLARHGEGYHNAAESFYGTPSWNCFWAEEEGNATVTWRDALLTSDGIAQARKANAFWKTQIATAGLPAPESYYTSPLRRCLYAANITFGGLDLPMDRPFTPTMKEFFREGISIHTCDSRSNRTHISSLFPTWEFEPGFPEQDPYWNGVTGEDASSQAARTKIVLDQVFSEDDATWLSVTSHSGEISTILSVLGHRAFRLATGQAIPVLVKAERQYQAYPSSTIAGWTSRATCTAPPVTSLATGGCVCSSGTATATATPTATGVARRG</sequence>
<dbReference type="PANTHER" id="PTHR48100:SF32">
    <property type="entry name" value="ANCHORED PROTEIN, PUTATIVE (AFU_ORTHOLOGUE AFUA_1G10590)-RELATED"/>
    <property type="match status" value="1"/>
</dbReference>
<dbReference type="Proteomes" id="UP001600888">
    <property type="component" value="Unassembled WGS sequence"/>
</dbReference>
<gene>
    <name evidence="2" type="ORF">FJTKL_04540</name>
</gene>
<dbReference type="Pfam" id="PF00300">
    <property type="entry name" value="His_Phos_1"/>
    <property type="match status" value="1"/>
</dbReference>